<dbReference type="Gene3D" id="1.20.970.10">
    <property type="entry name" value="Transferase, Pyrimidine Nucleoside Phosphorylase, Chain C"/>
    <property type="match status" value="1"/>
</dbReference>
<feature type="domain" description="Glycosyl transferase family 3" evidence="14">
    <location>
        <begin position="101"/>
        <end position="356"/>
    </location>
</feature>
<dbReference type="AlphaFoldDB" id="A0A679LFV4"/>
<comment type="function">
    <text evidence="12">Catalyzes the transfer of the phosphoribosyl group of 5-phosphorylribose-1-pyrophosphate (PRPP) to anthranilate to yield N-(5'-phosphoribosyl)-anthranilate (PRA).</text>
</comment>
<comment type="similarity">
    <text evidence="12">Belongs to the anthranilate phosphoribosyltransferase family.</text>
</comment>
<protein>
    <recommendedName>
        <fullName evidence="12">Anthranilate phosphoribosyltransferase</fullName>
        <ecNumber evidence="12">2.4.2.18</ecNumber>
    </recommendedName>
</protein>
<organism evidence="16">
    <name type="scientific">Mycobacterium bovis (strain ATCC BAA-935 / AF2122/97)</name>
    <dbReference type="NCBI Taxonomy" id="233413"/>
    <lineage>
        <taxon>Bacteria</taxon>
        <taxon>Bacillati</taxon>
        <taxon>Actinomycetota</taxon>
        <taxon>Actinomycetes</taxon>
        <taxon>Mycobacteriales</taxon>
        <taxon>Mycobacteriaceae</taxon>
        <taxon>Mycobacterium</taxon>
        <taxon>Mycobacterium tuberculosis complex</taxon>
    </lineage>
</organism>
<keyword evidence="8 12" id="KW-0460">Magnesium</keyword>
<evidence type="ECO:0000259" key="15">
    <source>
        <dbReference type="Pfam" id="PF02885"/>
    </source>
</evidence>
<comment type="pathway">
    <text evidence="1 12">Amino-acid biosynthesis; L-tryptophan biosynthesis; L-tryptophan from chorismate: step 2/5.</text>
</comment>
<dbReference type="GO" id="GO:0000162">
    <property type="term" value="P:L-tryptophan biosynthetic process"/>
    <property type="evidence" value="ECO:0007669"/>
    <property type="project" value="UniProtKB-UniRule"/>
</dbReference>
<comment type="subunit">
    <text evidence="2 12">Homodimer.</text>
</comment>
<evidence type="ECO:0000259" key="14">
    <source>
        <dbReference type="Pfam" id="PF00591"/>
    </source>
</evidence>
<evidence type="ECO:0000256" key="6">
    <source>
        <dbReference type="ARBA" id="ARBA00022723"/>
    </source>
</evidence>
<evidence type="ECO:0000256" key="11">
    <source>
        <dbReference type="ARBA" id="ARBA00061188"/>
    </source>
</evidence>
<comment type="catalytic activity">
    <reaction evidence="10 12">
        <text>N-(5-phospho-beta-D-ribosyl)anthranilate + diphosphate = 5-phospho-alpha-D-ribose 1-diphosphate + anthranilate</text>
        <dbReference type="Rhea" id="RHEA:11768"/>
        <dbReference type="ChEBI" id="CHEBI:16567"/>
        <dbReference type="ChEBI" id="CHEBI:18277"/>
        <dbReference type="ChEBI" id="CHEBI:33019"/>
        <dbReference type="ChEBI" id="CHEBI:58017"/>
        <dbReference type="EC" id="2.4.2.18"/>
    </reaction>
</comment>
<feature type="binding site" evidence="12">
    <location>
        <position position="115"/>
    </location>
    <ligand>
        <name>5-phospho-alpha-D-ribose 1-diphosphate</name>
        <dbReference type="ChEBI" id="CHEBI:58017"/>
    </ligand>
</feature>
<evidence type="ECO:0000256" key="8">
    <source>
        <dbReference type="ARBA" id="ARBA00022842"/>
    </source>
</evidence>
<proteinExistence type="inferred from homology"/>
<feature type="domain" description="Glycosyl transferase family 3 N-terminal" evidence="15">
    <location>
        <begin position="29"/>
        <end position="90"/>
    </location>
</feature>
<keyword evidence="7 12" id="KW-0822">Tryptophan biosynthesis</keyword>
<comment type="similarity">
    <text evidence="11">In the C-terminal section; belongs to the anthranilate phosphoribosyltransferase family.</text>
</comment>
<dbReference type="InterPro" id="IPR035902">
    <property type="entry name" value="Nuc_phospho_transferase"/>
</dbReference>
<dbReference type="GO" id="GO:0005829">
    <property type="term" value="C:cytosol"/>
    <property type="evidence" value="ECO:0007669"/>
    <property type="project" value="TreeGrafter"/>
</dbReference>
<evidence type="ECO:0000256" key="3">
    <source>
        <dbReference type="ARBA" id="ARBA00022605"/>
    </source>
</evidence>
<feature type="binding site" evidence="12">
    <location>
        <position position="138"/>
    </location>
    <ligand>
        <name>anthranilate</name>
        <dbReference type="ChEBI" id="CHEBI:16567"/>
        <label>1</label>
    </ligand>
</feature>
<evidence type="ECO:0000256" key="13">
    <source>
        <dbReference type="SAM" id="MobiDB-lite"/>
    </source>
</evidence>
<dbReference type="SMR" id="A0A679LFV4"/>
<evidence type="ECO:0000256" key="9">
    <source>
        <dbReference type="ARBA" id="ARBA00023141"/>
    </source>
</evidence>
<name>A0A679LFV4_MYCBO</name>
<evidence type="ECO:0000256" key="2">
    <source>
        <dbReference type="ARBA" id="ARBA00011738"/>
    </source>
</evidence>
<feature type="region of interest" description="Disordered" evidence="13">
    <location>
        <begin position="1"/>
        <end position="27"/>
    </location>
</feature>
<dbReference type="Gene3D" id="3.40.1030.10">
    <property type="entry name" value="Nucleoside phosphorylase/phosphoribosyltransferase catalytic domain"/>
    <property type="match status" value="1"/>
</dbReference>
<dbReference type="InterPro" id="IPR017459">
    <property type="entry name" value="Glycosyl_Trfase_fam3_N_dom"/>
</dbReference>
<keyword evidence="5 12" id="KW-0808">Transferase</keyword>
<evidence type="ECO:0000256" key="1">
    <source>
        <dbReference type="ARBA" id="ARBA00004907"/>
    </source>
</evidence>
<evidence type="ECO:0000256" key="12">
    <source>
        <dbReference type="HAMAP-Rule" id="MF_00211"/>
    </source>
</evidence>
<evidence type="ECO:0000256" key="5">
    <source>
        <dbReference type="ARBA" id="ARBA00022679"/>
    </source>
</evidence>
<feature type="binding site" evidence="12">
    <location>
        <position position="251"/>
    </location>
    <ligand>
        <name>Mg(2+)</name>
        <dbReference type="ChEBI" id="CHEBI:18420"/>
        <label>2</label>
    </ligand>
</feature>
<dbReference type="UniPathway" id="UPA00035">
    <property type="reaction ID" value="UER00041"/>
</dbReference>
<dbReference type="EC" id="2.4.2.18" evidence="12"/>
<dbReference type="InterPro" id="IPR000312">
    <property type="entry name" value="Glycosyl_Trfase_fam3"/>
</dbReference>
<dbReference type="GO" id="GO:0004048">
    <property type="term" value="F:anthranilate phosphoribosyltransferase activity"/>
    <property type="evidence" value="ECO:0007669"/>
    <property type="project" value="UniProtKB-UniRule"/>
</dbReference>
<evidence type="ECO:0000256" key="10">
    <source>
        <dbReference type="ARBA" id="ARBA00052328"/>
    </source>
</evidence>
<dbReference type="HAMAP" id="MF_00211">
    <property type="entry name" value="TrpD"/>
    <property type="match status" value="1"/>
</dbReference>
<feature type="binding site" evidence="12">
    <location>
        <position position="107"/>
    </location>
    <ligand>
        <name>5-phospho-alpha-D-ribose 1-diphosphate</name>
        <dbReference type="ChEBI" id="CHEBI:58017"/>
    </ligand>
</feature>
<keyword evidence="3 12" id="KW-0028">Amino-acid biosynthesis</keyword>
<dbReference type="GeneID" id="45427983"/>
<evidence type="ECO:0000313" key="16">
    <source>
        <dbReference type="EMBL" id="CAB0186455.1"/>
    </source>
</evidence>
<feature type="binding site" evidence="12">
    <location>
        <begin position="117"/>
        <end position="120"/>
    </location>
    <ligand>
        <name>5-phospho-alpha-D-ribose 1-diphosphate</name>
        <dbReference type="ChEBI" id="CHEBI:58017"/>
    </ligand>
</feature>
<dbReference type="FunFam" id="1.20.970.10:FF:000006">
    <property type="entry name" value="Anthranilate phosphoribosyltransferase"/>
    <property type="match status" value="1"/>
</dbReference>
<feature type="binding site" evidence="12">
    <location>
        <position position="252"/>
    </location>
    <ligand>
        <name>Mg(2+)</name>
        <dbReference type="ChEBI" id="CHEBI:18420"/>
        <label>2</label>
    </ligand>
</feature>
<comment type="caution">
    <text evidence="12">Lacks conserved residue(s) required for the propagation of feature annotation.</text>
</comment>
<dbReference type="KEGG" id="mbo:BQ2027_MB2215C"/>
<feature type="binding site" evidence="12">
    <location>
        <begin position="135"/>
        <end position="143"/>
    </location>
    <ligand>
        <name>5-phospho-alpha-D-ribose 1-diphosphate</name>
        <dbReference type="ChEBI" id="CHEBI:58017"/>
    </ligand>
</feature>
<dbReference type="Pfam" id="PF02885">
    <property type="entry name" value="Glycos_trans_3N"/>
    <property type="match status" value="1"/>
</dbReference>
<accession>A0A679LFV4</accession>
<dbReference type="SUPFAM" id="SSF47648">
    <property type="entry name" value="Nucleoside phosphorylase/phosphoribosyltransferase N-terminal domain"/>
    <property type="match status" value="1"/>
</dbReference>
<gene>
    <name evidence="12 16" type="primary">trpD</name>
    <name evidence="16" type="ORF">BQ2027_MB2215C</name>
</gene>
<reference evidence="16" key="1">
    <citation type="submission" date="2020-02" db="EMBL/GenBank/DDBJ databases">
        <authorList>
            <person name="Farrell D."/>
            <person name="Gordon V S."/>
        </authorList>
    </citation>
    <scope>NUCLEOTIDE SEQUENCE</scope>
    <source>
        <strain evidence="16">AF2122/97</strain>
    </source>
</reference>
<dbReference type="PANTHER" id="PTHR43285:SF2">
    <property type="entry name" value="ANTHRANILATE PHOSPHORIBOSYLTRANSFERASE"/>
    <property type="match status" value="1"/>
</dbReference>
<keyword evidence="4 12" id="KW-0328">Glycosyltransferase</keyword>
<dbReference type="SUPFAM" id="SSF52418">
    <property type="entry name" value="Nucleoside phosphorylase/phosphoribosyltransferase catalytic domain"/>
    <property type="match status" value="1"/>
</dbReference>
<comment type="cofactor">
    <cofactor evidence="12">
        <name>Mg(2+)</name>
        <dbReference type="ChEBI" id="CHEBI:18420"/>
    </cofactor>
    <text evidence="12">Binds 2 magnesium ions per monomer.</text>
</comment>
<dbReference type="FunFam" id="3.40.1030.10:FF:000002">
    <property type="entry name" value="Anthranilate phosphoribosyltransferase"/>
    <property type="match status" value="1"/>
</dbReference>
<dbReference type="InterPro" id="IPR005940">
    <property type="entry name" value="Anthranilate_Pribosyl_Tfrase"/>
</dbReference>
<feature type="binding site" evidence="12">
    <location>
        <position position="193"/>
    </location>
    <ligand>
        <name>anthranilate</name>
        <dbReference type="ChEBI" id="CHEBI:16567"/>
        <label>2</label>
    </ligand>
</feature>
<feature type="binding site" evidence="12">
    <location>
        <position position="107"/>
    </location>
    <ligand>
        <name>anthranilate</name>
        <dbReference type="ChEBI" id="CHEBI:16567"/>
        <label>1</label>
    </ligand>
</feature>
<dbReference type="RefSeq" id="WP_003411387.1">
    <property type="nucleotide sequence ID" value="NC_002945.4"/>
</dbReference>
<evidence type="ECO:0000256" key="7">
    <source>
        <dbReference type="ARBA" id="ARBA00022822"/>
    </source>
</evidence>
<evidence type="ECO:0000256" key="4">
    <source>
        <dbReference type="ARBA" id="ARBA00022676"/>
    </source>
</evidence>
<sequence>MALSAEGSSGGSRGGSPKAEAASVPSWPQILGRLTDNRDLARGQAAWAMDQIMTGNARPAQIAAFAVAMTMKAPTADEVGELAGVMLSHAHPLPADTVPDDAVDVVGTGGDGVNTVNLSTMAAIVVAAAGVPVVKHGNRAASSLSGGADTLEALGVRIDLGPDLVARSLAEVGIGFCFAPRFHPSYRHAAAVRREIGVPTVFNLLGPLTNPARPRAGLIGCAFADLAEVMAGVFAARRSSVLVVHGDDGLDELTTTTTSTIWRVAAGSVDKLTFDPAGFGFARAQLDQLAGGDAQANAAAVRAVLGGARGPVRDAVVLNAAGAIVAHAGLSSRAEWLPAWEEGLRRASAAIDTGAAEQLLARWVRFGRQI</sequence>
<dbReference type="Pfam" id="PF00591">
    <property type="entry name" value="Glycos_transf_3"/>
    <property type="match status" value="1"/>
</dbReference>
<feature type="binding site" evidence="12">
    <location>
        <begin position="110"/>
        <end position="111"/>
    </location>
    <ligand>
        <name>5-phospho-alpha-D-ribose 1-diphosphate</name>
        <dbReference type="ChEBI" id="CHEBI:58017"/>
    </ligand>
</feature>
<dbReference type="InterPro" id="IPR036320">
    <property type="entry name" value="Glycosyl_Trfase_fam3_N_dom_sf"/>
</dbReference>
<keyword evidence="9 12" id="KW-0057">Aromatic amino acid biosynthesis</keyword>
<feature type="binding site" evidence="12">
    <location>
        <position position="252"/>
    </location>
    <ligand>
        <name>Mg(2+)</name>
        <dbReference type="ChEBI" id="CHEBI:18420"/>
        <label>1</label>
    </ligand>
</feature>
<dbReference type="EMBL" id="LR777660">
    <property type="protein sequence ID" value="CAB0186455.1"/>
    <property type="molecule type" value="Genomic_DNA"/>
</dbReference>
<dbReference type="PANTHER" id="PTHR43285">
    <property type="entry name" value="ANTHRANILATE PHOSPHORIBOSYLTRANSFERASE"/>
    <property type="match status" value="1"/>
</dbReference>
<feature type="binding site" evidence="12">
    <location>
        <position position="119"/>
    </location>
    <ligand>
        <name>Mg(2+)</name>
        <dbReference type="ChEBI" id="CHEBI:18420"/>
        <label>1</label>
    </ligand>
</feature>
<keyword evidence="6 12" id="KW-0479">Metal-binding</keyword>
<feature type="binding site" evidence="12">
    <location>
        <position position="147"/>
    </location>
    <ligand>
        <name>5-phospho-alpha-D-ribose 1-diphosphate</name>
        <dbReference type="ChEBI" id="CHEBI:58017"/>
    </ligand>
</feature>
<dbReference type="NCBIfam" id="TIGR01245">
    <property type="entry name" value="trpD"/>
    <property type="match status" value="1"/>
</dbReference>
<dbReference type="GO" id="GO:0000287">
    <property type="term" value="F:magnesium ion binding"/>
    <property type="evidence" value="ECO:0007669"/>
    <property type="project" value="UniProtKB-UniRule"/>
</dbReference>